<dbReference type="PANTHER" id="PTHR45856:SF24">
    <property type="entry name" value="FUNGAL LIPASE-LIKE DOMAIN-CONTAINING PROTEIN"/>
    <property type="match status" value="1"/>
</dbReference>
<dbReference type="InterPro" id="IPR029058">
    <property type="entry name" value="AB_hydrolase_fold"/>
</dbReference>
<dbReference type="Proteomes" id="UP000000547">
    <property type="component" value="Chromosome"/>
</dbReference>
<dbReference type="ESTHER" id="colp3-q481z4">
    <property type="family name" value="Lipase_3"/>
</dbReference>
<dbReference type="STRING" id="167879.CPS_2407"/>
<evidence type="ECO:0000259" key="1">
    <source>
        <dbReference type="Pfam" id="PF01764"/>
    </source>
</evidence>
<dbReference type="RefSeq" id="WP_011043218.1">
    <property type="nucleotide sequence ID" value="NC_003910.7"/>
</dbReference>
<evidence type="ECO:0000313" key="3">
    <source>
        <dbReference type="Proteomes" id="UP000000547"/>
    </source>
</evidence>
<dbReference type="KEGG" id="cps:CPS_2407"/>
<organism evidence="2 3">
    <name type="scientific">Colwellia psychrerythraea (strain 34H / ATCC BAA-681)</name>
    <name type="common">Vibrio psychroerythus</name>
    <dbReference type="NCBI Taxonomy" id="167879"/>
    <lineage>
        <taxon>Bacteria</taxon>
        <taxon>Pseudomonadati</taxon>
        <taxon>Pseudomonadota</taxon>
        <taxon>Gammaproteobacteria</taxon>
        <taxon>Alteromonadales</taxon>
        <taxon>Colwelliaceae</taxon>
        <taxon>Colwellia</taxon>
    </lineage>
</organism>
<dbReference type="Gene3D" id="3.40.50.1820">
    <property type="entry name" value="alpha/beta hydrolase"/>
    <property type="match status" value="1"/>
</dbReference>
<sequence>MYDKYFTSEDDATNASHLLSKELPTYRKAYSDRTAWIMSVMSELAYIKFNSLFPESGSTDFIKEHFIKKVNSLVGEEKSKIVTTLINKINYNPTVEKAKLESNLDEFQFKLLKTFDDKGTQAILVDAGTYIILSFRGTEADSLSDIKADAKANLAKCSVSEGQIHTGFRDSFNYIRRDVEEEINKEEYSNKPLFITGHSLGGALATVATKFLTHKGGIAACYTFGSPRVGNDDWVNNIKSPIHRIVNAADSVTMLPPGDVPISALSFCLRFIPSIGEPASKYLSEKFGRYMHAGNMRYLTNCKPGDFNDVRVLYSVSFTYRIKALIVKSLPFGKLLSDHSISNYSKKLMIIAINRNK</sequence>
<dbReference type="Pfam" id="PF01764">
    <property type="entry name" value="Lipase_3"/>
    <property type="match status" value="1"/>
</dbReference>
<dbReference type="HOGENOM" id="CLU_032957_4_2_6"/>
<dbReference type="GO" id="GO:0006629">
    <property type="term" value="P:lipid metabolic process"/>
    <property type="evidence" value="ECO:0007669"/>
    <property type="project" value="InterPro"/>
</dbReference>
<protein>
    <submittedName>
        <fullName evidence="2">Lipase family protein</fullName>
    </submittedName>
</protein>
<dbReference type="InterPro" id="IPR002921">
    <property type="entry name" value="Fungal_lipase-type"/>
</dbReference>
<proteinExistence type="predicted"/>
<accession>Q481Z4</accession>
<gene>
    <name evidence="2" type="ordered locus">CPS_2407</name>
</gene>
<dbReference type="AlphaFoldDB" id="Q481Z4"/>
<feature type="domain" description="Fungal lipase-type" evidence="1">
    <location>
        <begin position="133"/>
        <end position="257"/>
    </location>
</feature>
<name>Q481Z4_COLP3</name>
<dbReference type="PANTHER" id="PTHR45856">
    <property type="entry name" value="ALPHA/BETA-HYDROLASES SUPERFAMILY PROTEIN"/>
    <property type="match status" value="1"/>
</dbReference>
<reference evidence="2" key="1">
    <citation type="journal article" date="2005" name="Proc. Natl. Acad. Sci. U.S.A.">
        <title>The psychrophilic lifestyle as revealed by the genome sequence of Colwellia psychrerythraea 34H through genomic and proteomic analyses.</title>
        <authorList>
            <person name="Methe B.A."/>
            <person name="Nelson K.E."/>
            <person name="Deming J.W."/>
            <person name="Momen B."/>
            <person name="Melamud E."/>
            <person name="Zhang X."/>
            <person name="Moult J."/>
            <person name="Madupu R."/>
            <person name="Nelson W.C."/>
            <person name="Dodson R.J."/>
            <person name="Brinkac L.M."/>
            <person name="Daugherty S.C."/>
            <person name="Durkin A.S."/>
            <person name="DeBoy R.T."/>
            <person name="Kolonay J.F."/>
            <person name="Sullivan S.A."/>
            <person name="Zhou L."/>
            <person name="Davidsen T.M."/>
            <person name="Wu M."/>
            <person name="Huston A.L."/>
            <person name="Lewis M."/>
            <person name="Weaver B."/>
            <person name="Weidman J.F."/>
            <person name="Khouri H."/>
            <person name="Utterback T.R."/>
            <person name="Feldblyum T.V."/>
            <person name="Fraser C.M."/>
        </authorList>
    </citation>
    <scope>NUCLEOTIDE SEQUENCE [LARGE SCALE GENOMIC DNA]</scope>
    <source>
        <strain evidence="2">34H</strain>
    </source>
</reference>
<evidence type="ECO:0000313" key="2">
    <source>
        <dbReference type="EMBL" id="AAZ27340.1"/>
    </source>
</evidence>
<dbReference type="InterPro" id="IPR051218">
    <property type="entry name" value="Sec_MonoDiacylglyc_Lipase"/>
</dbReference>
<dbReference type="SUPFAM" id="SSF53474">
    <property type="entry name" value="alpha/beta-Hydrolases"/>
    <property type="match status" value="1"/>
</dbReference>
<dbReference type="CDD" id="cd00519">
    <property type="entry name" value="Lipase_3"/>
    <property type="match status" value="1"/>
</dbReference>
<dbReference type="EMBL" id="CP000083">
    <property type="protein sequence ID" value="AAZ27340.1"/>
    <property type="molecule type" value="Genomic_DNA"/>
</dbReference>